<dbReference type="EMBL" id="MLAK01000954">
    <property type="protein sequence ID" value="OHT00447.1"/>
    <property type="molecule type" value="Genomic_DNA"/>
</dbReference>
<evidence type="ECO:0000313" key="2">
    <source>
        <dbReference type="Proteomes" id="UP000179807"/>
    </source>
</evidence>
<evidence type="ECO:0008006" key="3">
    <source>
        <dbReference type="Google" id="ProtNLM"/>
    </source>
</evidence>
<protein>
    <recommendedName>
        <fullName evidence="3">Sialate O-acetylesterase domain-containing protein</fullName>
    </recommendedName>
</protein>
<comment type="caution">
    <text evidence="1">The sequence shown here is derived from an EMBL/GenBank/DDBJ whole genome shotgun (WGS) entry which is preliminary data.</text>
</comment>
<reference evidence="1" key="1">
    <citation type="submission" date="2016-10" db="EMBL/GenBank/DDBJ databases">
        <authorList>
            <person name="Benchimol M."/>
            <person name="Almeida L.G."/>
            <person name="Vasconcelos A.T."/>
            <person name="Perreira-Neves A."/>
            <person name="Rosa I.A."/>
            <person name="Tasca T."/>
            <person name="Bogo M.R."/>
            <person name="de Souza W."/>
        </authorList>
    </citation>
    <scope>NUCLEOTIDE SEQUENCE [LARGE SCALE GENOMIC DNA]</scope>
    <source>
        <strain evidence="1">K</strain>
    </source>
</reference>
<dbReference type="AlphaFoldDB" id="A0A1J4JMV2"/>
<dbReference type="RefSeq" id="XP_068353583.1">
    <property type="nucleotide sequence ID" value="XM_068508724.1"/>
</dbReference>
<name>A0A1J4JMV2_9EUKA</name>
<dbReference type="VEuPathDB" id="TrichDB:TRFO_32850"/>
<dbReference type="GeneID" id="94843428"/>
<dbReference type="SUPFAM" id="SSF52266">
    <property type="entry name" value="SGNH hydrolase"/>
    <property type="match status" value="1"/>
</dbReference>
<dbReference type="Proteomes" id="UP000179807">
    <property type="component" value="Unassembled WGS sequence"/>
</dbReference>
<proteinExistence type="predicted"/>
<gene>
    <name evidence="1" type="ORF">TRFO_32850</name>
</gene>
<dbReference type="Gene3D" id="3.40.50.1110">
    <property type="entry name" value="SGNH hydrolase"/>
    <property type="match status" value="1"/>
</dbReference>
<dbReference type="InterPro" id="IPR036514">
    <property type="entry name" value="SGNH_hydro_sf"/>
</dbReference>
<organism evidence="1 2">
    <name type="scientific">Tritrichomonas foetus</name>
    <dbReference type="NCBI Taxonomy" id="1144522"/>
    <lineage>
        <taxon>Eukaryota</taxon>
        <taxon>Metamonada</taxon>
        <taxon>Parabasalia</taxon>
        <taxon>Tritrichomonadida</taxon>
        <taxon>Tritrichomonadidae</taxon>
        <taxon>Tritrichomonas</taxon>
    </lineage>
</organism>
<sequence>MGCNKDRIENILWRTIHDNLYNFTAEKIVVFAGAENLDVNTDEEITEGLKHLLKTIKVQQPSSNIVLCGIQPSKGKESRMSTLNTKISSMVSSSESGATYSDPASVLLNGQTINAAYFEADGIKLNDQGYTKLAERINAL</sequence>
<evidence type="ECO:0000313" key="1">
    <source>
        <dbReference type="EMBL" id="OHT00447.1"/>
    </source>
</evidence>
<dbReference type="OrthoDB" id="505607at2759"/>
<accession>A0A1J4JMV2</accession>
<keyword evidence="2" id="KW-1185">Reference proteome</keyword>